<keyword evidence="1 2" id="KW-1015">Disulfide bond</keyword>
<feature type="disulfide bond" evidence="2">
    <location>
        <begin position="158"/>
        <end position="176"/>
    </location>
</feature>
<organism evidence="7">
    <name type="scientific">Haemaphysalis flava</name>
    <name type="common">Tick</name>
    <dbReference type="NCBI Taxonomy" id="181088"/>
    <lineage>
        <taxon>Eukaryota</taxon>
        <taxon>Metazoa</taxon>
        <taxon>Ecdysozoa</taxon>
        <taxon>Arthropoda</taxon>
        <taxon>Chelicerata</taxon>
        <taxon>Arachnida</taxon>
        <taxon>Acari</taxon>
        <taxon>Parasitiformes</taxon>
        <taxon>Ixodida</taxon>
        <taxon>Ixodoidea</taxon>
        <taxon>Ixodidae</taxon>
        <taxon>Haemaphysalinae</taxon>
        <taxon>Haemaphysalis</taxon>
    </lineage>
</organism>
<dbReference type="InterPro" id="IPR043504">
    <property type="entry name" value="Peptidase_S1_PA_chymotrypsin"/>
</dbReference>
<evidence type="ECO:0000259" key="5">
    <source>
        <dbReference type="PROSITE" id="PS01180"/>
    </source>
</evidence>
<dbReference type="InterPro" id="IPR002172">
    <property type="entry name" value="LDrepeatLR_classA_rpt"/>
</dbReference>
<dbReference type="FunFam" id="2.40.10.10:FF:000068">
    <property type="entry name" value="transmembrane protease serine 2"/>
    <property type="match status" value="1"/>
</dbReference>
<dbReference type="SMART" id="SM00192">
    <property type="entry name" value="LDLa"/>
    <property type="match status" value="1"/>
</dbReference>
<dbReference type="GO" id="GO:0006508">
    <property type="term" value="P:proteolysis"/>
    <property type="evidence" value="ECO:0007669"/>
    <property type="project" value="UniProtKB-KW"/>
</dbReference>
<dbReference type="CDD" id="cd00041">
    <property type="entry name" value="CUB"/>
    <property type="match status" value="1"/>
</dbReference>
<evidence type="ECO:0000256" key="4">
    <source>
        <dbReference type="SAM" id="SignalP"/>
    </source>
</evidence>
<dbReference type="PROSITE" id="PS01209">
    <property type="entry name" value="LDLRA_1"/>
    <property type="match status" value="1"/>
</dbReference>
<dbReference type="CDD" id="cd00190">
    <property type="entry name" value="Tryp_SPc"/>
    <property type="match status" value="1"/>
</dbReference>
<dbReference type="Pfam" id="PF00089">
    <property type="entry name" value="Trypsin"/>
    <property type="match status" value="1"/>
</dbReference>
<dbReference type="InterPro" id="IPR036055">
    <property type="entry name" value="LDL_receptor-like_sf"/>
</dbReference>
<evidence type="ECO:0000256" key="1">
    <source>
        <dbReference type="ARBA" id="ARBA00023157"/>
    </source>
</evidence>
<dbReference type="InterPro" id="IPR035914">
    <property type="entry name" value="Sperma_CUB_dom_sf"/>
</dbReference>
<dbReference type="Gene3D" id="2.60.120.290">
    <property type="entry name" value="Spermadhesin, CUB domain"/>
    <property type="match status" value="1"/>
</dbReference>
<dbReference type="PROSITE" id="PS50240">
    <property type="entry name" value="TRYPSIN_DOM"/>
    <property type="match status" value="1"/>
</dbReference>
<accession>A0A4P9D0Y2</accession>
<dbReference type="PANTHER" id="PTHR24252">
    <property type="entry name" value="ACROSIN-RELATED"/>
    <property type="match status" value="1"/>
</dbReference>
<dbReference type="Gene3D" id="2.40.10.10">
    <property type="entry name" value="Trypsin-like serine proteases"/>
    <property type="match status" value="1"/>
</dbReference>
<dbReference type="Gene3D" id="4.10.400.10">
    <property type="entry name" value="Low-density Lipoprotein Receptor"/>
    <property type="match status" value="1"/>
</dbReference>
<dbReference type="AlphaFoldDB" id="A0A4P9D0Y2"/>
<feature type="domain" description="Peptidase S1" evidence="6">
    <location>
        <begin position="215"/>
        <end position="461"/>
    </location>
</feature>
<dbReference type="SMART" id="SM00042">
    <property type="entry name" value="CUB"/>
    <property type="match status" value="1"/>
</dbReference>
<evidence type="ECO:0000259" key="6">
    <source>
        <dbReference type="PROSITE" id="PS50240"/>
    </source>
</evidence>
<dbReference type="Pfam" id="PF00057">
    <property type="entry name" value="Ldl_recept_a"/>
    <property type="match status" value="1"/>
</dbReference>
<dbReference type="GO" id="GO:0004252">
    <property type="term" value="F:serine-type endopeptidase activity"/>
    <property type="evidence" value="ECO:0007669"/>
    <property type="project" value="InterPro"/>
</dbReference>
<keyword evidence="3" id="KW-0378">Hydrolase</keyword>
<dbReference type="SUPFAM" id="SSF49854">
    <property type="entry name" value="Spermadhesin, CUB domain"/>
    <property type="match status" value="1"/>
</dbReference>
<evidence type="ECO:0000256" key="3">
    <source>
        <dbReference type="RuleBase" id="RU363034"/>
    </source>
</evidence>
<dbReference type="InterPro" id="IPR023415">
    <property type="entry name" value="LDLR_class-A_CS"/>
</dbReference>
<dbReference type="SMART" id="SM00020">
    <property type="entry name" value="Tryp_SPc"/>
    <property type="match status" value="1"/>
</dbReference>
<dbReference type="PROSITE" id="PS50068">
    <property type="entry name" value="LDLRA_2"/>
    <property type="match status" value="1"/>
</dbReference>
<reference evidence="7" key="1">
    <citation type="submission" date="2019-01" db="EMBL/GenBank/DDBJ databases">
        <authorList>
            <person name="Zhao Y."/>
            <person name="Wu Z.F."/>
            <person name="Feng L.L."/>
            <person name="Cheng T.Y."/>
        </authorList>
    </citation>
    <scope>NUCLEOTIDE SEQUENCE</scope>
    <source>
        <strain evidence="7">13671</strain>
    </source>
</reference>
<dbReference type="PROSITE" id="PS01180">
    <property type="entry name" value="CUB"/>
    <property type="match status" value="1"/>
</dbReference>
<dbReference type="InterPro" id="IPR033116">
    <property type="entry name" value="TRYPSIN_SER"/>
</dbReference>
<name>A0A4P9D0Y2_HAEFA</name>
<evidence type="ECO:0000256" key="2">
    <source>
        <dbReference type="PROSITE-ProRule" id="PRU00124"/>
    </source>
</evidence>
<dbReference type="PROSITE" id="PS00135">
    <property type="entry name" value="TRYPSIN_SER"/>
    <property type="match status" value="1"/>
</dbReference>
<evidence type="ECO:0000313" key="7">
    <source>
        <dbReference type="EMBL" id="QCT84048.1"/>
    </source>
</evidence>
<comment type="caution">
    <text evidence="2">Lacks conserved residue(s) required for the propagation of feature annotation.</text>
</comment>
<dbReference type="SUPFAM" id="SSF50494">
    <property type="entry name" value="Trypsin-like serine proteases"/>
    <property type="match status" value="1"/>
</dbReference>
<feature type="signal peptide" evidence="4">
    <location>
        <begin position="1"/>
        <end position="19"/>
    </location>
</feature>
<dbReference type="InterPro" id="IPR001314">
    <property type="entry name" value="Peptidase_S1A"/>
</dbReference>
<keyword evidence="4" id="KW-0732">Signal</keyword>
<dbReference type="PRINTS" id="PR00722">
    <property type="entry name" value="CHYMOTRYPSIN"/>
</dbReference>
<dbReference type="InterPro" id="IPR000859">
    <property type="entry name" value="CUB_dom"/>
</dbReference>
<sequence length="463" mass="50219">MRRLILASVFLAAVACSLAQRRPVQVMLSHGRDIRITGQTSGVLLSRGFATGQPVPHNFNGAATILAPRGFNRIRLDFEEFDLQTSAQCGADLLVVRPAPGARRIFCSNRRPKPYLSPSPAVNVMLLTDGLKSSRGFRIRFTATNIRDTCDNPNQYQCRSAECIPSAQLCDGKFDCADGTDEEYCHAPLWRRHLVSNVPCGSPVVEPLLEDGDRIVGGREAVPHSWPWQPSIQMTGFFPSAHFCGGALLRNDLLITAAHCVAGKRPEDMVVTFGSHNIVEDEAGVQIRSVDVIARHNLYVGGRHMTHDMAVLKLTLPVNFTDHVRPVCLPGPGETLPLNTTCYATGWGTTRGTGGSFLLKQARLTVRDFDESCSNILTFQPNLRGSHMVCATDDSDVSGPCHGDSGGPLVCRLGSSSNWTLVGMTSQGTHLVITHALCGMGAGTVWSGIIPNRQWIDGALRNL</sequence>
<dbReference type="InterPro" id="IPR009003">
    <property type="entry name" value="Peptidase_S1_PA"/>
</dbReference>
<keyword evidence="3 7" id="KW-0645">Protease</keyword>
<dbReference type="InterPro" id="IPR001254">
    <property type="entry name" value="Trypsin_dom"/>
</dbReference>
<feature type="disulfide bond" evidence="2">
    <location>
        <begin position="170"/>
        <end position="185"/>
    </location>
</feature>
<feature type="domain" description="CUB" evidence="5">
    <location>
        <begin position="30"/>
        <end position="144"/>
    </location>
</feature>
<protein>
    <submittedName>
        <fullName evidence="7">Serine protease</fullName>
    </submittedName>
</protein>
<dbReference type="Pfam" id="PF00431">
    <property type="entry name" value="CUB"/>
    <property type="match status" value="1"/>
</dbReference>
<dbReference type="InterPro" id="IPR018114">
    <property type="entry name" value="TRYPSIN_HIS"/>
</dbReference>
<proteinExistence type="evidence at transcript level"/>
<dbReference type="PANTHER" id="PTHR24252:SF7">
    <property type="entry name" value="HYALIN"/>
    <property type="match status" value="1"/>
</dbReference>
<keyword evidence="3" id="KW-0720">Serine protease</keyword>
<dbReference type="CDD" id="cd00112">
    <property type="entry name" value="LDLa"/>
    <property type="match status" value="1"/>
</dbReference>
<dbReference type="SUPFAM" id="SSF57424">
    <property type="entry name" value="LDL receptor-like module"/>
    <property type="match status" value="1"/>
</dbReference>
<dbReference type="PROSITE" id="PS51257">
    <property type="entry name" value="PROKAR_LIPOPROTEIN"/>
    <property type="match status" value="1"/>
</dbReference>
<feature type="chain" id="PRO_5020255188" evidence="4">
    <location>
        <begin position="20"/>
        <end position="463"/>
    </location>
</feature>
<dbReference type="EMBL" id="MK423974">
    <property type="protein sequence ID" value="QCT84048.1"/>
    <property type="molecule type" value="mRNA"/>
</dbReference>
<dbReference type="PROSITE" id="PS00134">
    <property type="entry name" value="TRYPSIN_HIS"/>
    <property type="match status" value="1"/>
</dbReference>